<comment type="caution">
    <text evidence="2">The sequence shown here is derived from an EMBL/GenBank/DDBJ whole genome shotgun (WGS) entry which is preliminary data.</text>
</comment>
<name>A0A158HE03_9BURK</name>
<accession>A0A158HE03</accession>
<dbReference type="OrthoDB" id="8265767at2"/>
<feature type="region of interest" description="Disordered" evidence="1">
    <location>
        <begin position="19"/>
        <end position="46"/>
    </location>
</feature>
<dbReference type="Gene3D" id="1.10.3540.10">
    <property type="entry name" value="uncharacterized protein from magnetospirillum magneticum domain"/>
    <property type="match status" value="1"/>
</dbReference>
<dbReference type="Proteomes" id="UP000055019">
    <property type="component" value="Unassembled WGS sequence"/>
</dbReference>
<reference evidence="2" key="1">
    <citation type="submission" date="2016-01" db="EMBL/GenBank/DDBJ databases">
        <authorList>
            <person name="Peeters C."/>
        </authorList>
    </citation>
    <scope>NUCLEOTIDE SEQUENCE [LARGE SCALE GENOMIC DNA]</scope>
    <source>
        <strain evidence="2">LMG 29317</strain>
    </source>
</reference>
<evidence type="ECO:0000313" key="2">
    <source>
        <dbReference type="EMBL" id="SAL42407.1"/>
    </source>
</evidence>
<evidence type="ECO:0000256" key="1">
    <source>
        <dbReference type="SAM" id="MobiDB-lite"/>
    </source>
</evidence>
<proteinExistence type="predicted"/>
<keyword evidence="3" id="KW-1185">Reference proteome</keyword>
<gene>
    <name evidence="2" type="ORF">AWB74_01725</name>
</gene>
<sequence>MTLWNTGFAAAYSPGEEGVLTLPSRPDTNDRFGRDPGPYSTRNSSKGSLITESHIIFRALASGKSVSEVRDACLAGKLLRQAARETRRRIWESLHWRFFAWNPPSWVLADLASAARNDVTSPSFVGLVYVHYARRDRLTLDFVADRLWPSWKSGGREVRRADVTDYLANSGNGQPAKWRESTRIKLAGNVLSALRDFGVLTGVQRKTLQRPVVAPEVVLHLCRLLDLEGLRGRAFLEARDWRLFLCDIQDTSQALAQLAQRGDIRFERSGRTVIIEVPKDPAGGNL</sequence>
<dbReference type="AlphaFoldDB" id="A0A158HE03"/>
<dbReference type="Pfam" id="PF08849">
    <property type="entry name" value="BrxA"/>
    <property type="match status" value="1"/>
</dbReference>
<protein>
    <submittedName>
        <fullName evidence="2">Uncharacterized protein</fullName>
    </submittedName>
</protein>
<dbReference type="InterPro" id="IPR023137">
    <property type="entry name" value="BrxA_sf"/>
</dbReference>
<evidence type="ECO:0000313" key="3">
    <source>
        <dbReference type="Proteomes" id="UP000055019"/>
    </source>
</evidence>
<dbReference type="EMBL" id="FCOM02000005">
    <property type="protein sequence ID" value="SAL42407.1"/>
    <property type="molecule type" value="Genomic_DNA"/>
</dbReference>
<dbReference type="RefSeq" id="WP_087038900.1">
    <property type="nucleotide sequence ID" value="NZ_FCOM02000005.1"/>
</dbReference>
<organism evidence="2 3">
    <name type="scientific">Caballeronia arvi</name>
    <dbReference type="NCBI Taxonomy" id="1777135"/>
    <lineage>
        <taxon>Bacteria</taxon>
        <taxon>Pseudomonadati</taxon>
        <taxon>Pseudomonadota</taxon>
        <taxon>Betaproteobacteria</taxon>
        <taxon>Burkholderiales</taxon>
        <taxon>Burkholderiaceae</taxon>
        <taxon>Caballeronia</taxon>
    </lineage>
</organism>
<dbReference type="InterPro" id="IPR014948">
    <property type="entry name" value="BrxA"/>
</dbReference>